<dbReference type="SUPFAM" id="SSF55781">
    <property type="entry name" value="GAF domain-like"/>
    <property type="match status" value="1"/>
</dbReference>
<dbReference type="SUPFAM" id="SSF55073">
    <property type="entry name" value="Nucleotide cyclase"/>
    <property type="match status" value="1"/>
</dbReference>
<dbReference type="InterPro" id="IPR029787">
    <property type="entry name" value="Nucleotide_cyclase"/>
</dbReference>
<dbReference type="NCBIfam" id="TIGR00254">
    <property type="entry name" value="GGDEF"/>
    <property type="match status" value="1"/>
</dbReference>
<dbReference type="Proteomes" id="UP000237040">
    <property type="component" value="Unassembled WGS sequence"/>
</dbReference>
<feature type="domain" description="GGDEF" evidence="3">
    <location>
        <begin position="198"/>
        <end position="324"/>
    </location>
</feature>
<dbReference type="AlphaFoldDB" id="A0A2J6WDY6"/>
<reference evidence="4 5" key="1">
    <citation type="submission" date="2018-01" db="EMBL/GenBank/DDBJ databases">
        <title>Metagenomic assembled genomes from two thermal pools in the Uzon Caldera, Kamchatka, Russia.</title>
        <authorList>
            <person name="Wilkins L."/>
            <person name="Ettinger C."/>
        </authorList>
    </citation>
    <scope>NUCLEOTIDE SEQUENCE [LARGE SCALE GENOMIC DNA]</scope>
    <source>
        <strain evidence="4">ZAV-07</strain>
    </source>
</reference>
<dbReference type="PANTHER" id="PTHR45138:SF9">
    <property type="entry name" value="DIGUANYLATE CYCLASE DGCM-RELATED"/>
    <property type="match status" value="1"/>
</dbReference>
<dbReference type="InterPro" id="IPR029016">
    <property type="entry name" value="GAF-like_dom_sf"/>
</dbReference>
<sequence>MDHNLIGILKAIAELEERLTIEEALWKITNLAFIVFNAESATIIDVSQKPYHFVAFKNVDNIAASVLEKHLSEGSVGGNLEVIKDTQKPLIIPDTSKYGFWLKVGKYPLSWIGIPIILDNRVSYIVNIDSYSPNTYNEDFWEIALVFSELISSAVKKNKLVEEFFRTATLDKLTEVQTRQQLYHILNKNIDRYRRYGSRFSCLMLDLDKFKYINDTFGHEIGDKALVAFSKALKENLRQSDYIFRFGGDEFLIKLEEADGKEAFQIAKRLRETILSINIDGKINLSTSIGIKEYKGESLEDFLKSLDEALYQAKKTDTGIMITN</sequence>
<dbReference type="GO" id="GO:1902201">
    <property type="term" value="P:negative regulation of bacterial-type flagellum-dependent cell motility"/>
    <property type="evidence" value="ECO:0007669"/>
    <property type="project" value="TreeGrafter"/>
</dbReference>
<dbReference type="EC" id="2.7.7.65" evidence="1"/>
<dbReference type="PROSITE" id="PS50887">
    <property type="entry name" value="GGDEF"/>
    <property type="match status" value="1"/>
</dbReference>
<evidence type="ECO:0000256" key="2">
    <source>
        <dbReference type="ARBA" id="ARBA00034247"/>
    </source>
</evidence>
<dbReference type="InterPro" id="IPR000160">
    <property type="entry name" value="GGDEF_dom"/>
</dbReference>
<comment type="catalytic activity">
    <reaction evidence="2">
        <text>2 GTP = 3',3'-c-di-GMP + 2 diphosphate</text>
        <dbReference type="Rhea" id="RHEA:24898"/>
        <dbReference type="ChEBI" id="CHEBI:33019"/>
        <dbReference type="ChEBI" id="CHEBI:37565"/>
        <dbReference type="ChEBI" id="CHEBI:58805"/>
        <dbReference type="EC" id="2.7.7.65"/>
    </reaction>
</comment>
<dbReference type="InterPro" id="IPR050469">
    <property type="entry name" value="Diguanylate_Cyclase"/>
</dbReference>
<evidence type="ECO:0000259" key="3">
    <source>
        <dbReference type="PROSITE" id="PS50887"/>
    </source>
</evidence>
<dbReference type="SMART" id="SM00267">
    <property type="entry name" value="GGDEF"/>
    <property type="match status" value="1"/>
</dbReference>
<organism evidence="4 5">
    <name type="scientific">Caldisericum exile</name>
    <dbReference type="NCBI Taxonomy" id="693075"/>
    <lineage>
        <taxon>Bacteria</taxon>
        <taxon>Pseudomonadati</taxon>
        <taxon>Caldisericota/Cryosericota group</taxon>
        <taxon>Caldisericota</taxon>
        <taxon>Caldisericia</taxon>
        <taxon>Caldisericales</taxon>
        <taxon>Caldisericaceae</taxon>
        <taxon>Caldisericum</taxon>
    </lineage>
</organism>
<dbReference type="EMBL" id="PNIL01000058">
    <property type="protein sequence ID" value="PMP67040.1"/>
    <property type="molecule type" value="Genomic_DNA"/>
</dbReference>
<dbReference type="GO" id="GO:0052621">
    <property type="term" value="F:diguanylate cyclase activity"/>
    <property type="evidence" value="ECO:0007669"/>
    <property type="project" value="UniProtKB-EC"/>
</dbReference>
<dbReference type="FunFam" id="3.30.70.270:FF:000001">
    <property type="entry name" value="Diguanylate cyclase domain protein"/>
    <property type="match status" value="1"/>
</dbReference>
<dbReference type="PANTHER" id="PTHR45138">
    <property type="entry name" value="REGULATORY COMPONENTS OF SENSORY TRANSDUCTION SYSTEM"/>
    <property type="match status" value="1"/>
</dbReference>
<dbReference type="GO" id="GO:0005886">
    <property type="term" value="C:plasma membrane"/>
    <property type="evidence" value="ECO:0007669"/>
    <property type="project" value="TreeGrafter"/>
</dbReference>
<evidence type="ECO:0000313" key="4">
    <source>
        <dbReference type="EMBL" id="PMP67040.1"/>
    </source>
</evidence>
<evidence type="ECO:0000313" key="5">
    <source>
        <dbReference type="Proteomes" id="UP000237040"/>
    </source>
</evidence>
<dbReference type="Pfam" id="PF00990">
    <property type="entry name" value="GGDEF"/>
    <property type="match status" value="1"/>
</dbReference>
<dbReference type="InterPro" id="IPR043128">
    <property type="entry name" value="Rev_trsase/Diguanyl_cyclase"/>
</dbReference>
<dbReference type="Gene3D" id="3.30.70.270">
    <property type="match status" value="1"/>
</dbReference>
<dbReference type="Gene3D" id="3.30.450.40">
    <property type="match status" value="1"/>
</dbReference>
<name>A0A2J6WDY6_9BACT</name>
<comment type="caution">
    <text evidence="4">The sequence shown here is derived from an EMBL/GenBank/DDBJ whole genome shotgun (WGS) entry which is preliminary data.</text>
</comment>
<dbReference type="CDD" id="cd01949">
    <property type="entry name" value="GGDEF"/>
    <property type="match status" value="1"/>
</dbReference>
<gene>
    <name evidence="4" type="ORF">C0189_03895</name>
</gene>
<accession>A0A2J6WDY6</accession>
<dbReference type="GO" id="GO:0043709">
    <property type="term" value="P:cell adhesion involved in single-species biofilm formation"/>
    <property type="evidence" value="ECO:0007669"/>
    <property type="project" value="TreeGrafter"/>
</dbReference>
<evidence type="ECO:0000256" key="1">
    <source>
        <dbReference type="ARBA" id="ARBA00012528"/>
    </source>
</evidence>
<proteinExistence type="predicted"/>
<protein>
    <recommendedName>
        <fullName evidence="1">diguanylate cyclase</fullName>
        <ecNumber evidence="1">2.7.7.65</ecNumber>
    </recommendedName>
</protein>